<dbReference type="SMART" id="SM00900">
    <property type="entry name" value="FMN_bind"/>
    <property type="match status" value="1"/>
</dbReference>
<proteinExistence type="predicted"/>
<evidence type="ECO:0000256" key="6">
    <source>
        <dbReference type="SAM" id="MobiDB-lite"/>
    </source>
</evidence>
<dbReference type="PANTHER" id="PTHR36118:SF1">
    <property type="entry name" value="ION-TRANSLOCATING OXIDOREDUCTASE COMPLEX SUBUNIT G"/>
    <property type="match status" value="1"/>
</dbReference>
<dbReference type="GO" id="GO:0022900">
    <property type="term" value="P:electron transport chain"/>
    <property type="evidence" value="ECO:0007669"/>
    <property type="project" value="InterPro"/>
</dbReference>
<feature type="domain" description="FMN-binding" evidence="7">
    <location>
        <begin position="2"/>
        <end position="75"/>
    </location>
</feature>
<gene>
    <name evidence="8" type="ORF">S12H4_18088</name>
</gene>
<name>X1QZU2_9ZZZZ</name>
<evidence type="ECO:0000256" key="2">
    <source>
        <dbReference type="ARBA" id="ARBA00022553"/>
    </source>
</evidence>
<evidence type="ECO:0000313" key="8">
    <source>
        <dbReference type="EMBL" id="GAI74042.1"/>
    </source>
</evidence>
<evidence type="ECO:0000256" key="5">
    <source>
        <dbReference type="ARBA" id="ARBA00022982"/>
    </source>
</evidence>
<accession>X1QZU2</accession>
<keyword evidence="2" id="KW-0597">Phosphoprotein</keyword>
<keyword evidence="4" id="KW-0288">FMN</keyword>
<dbReference type="GO" id="GO:0010181">
    <property type="term" value="F:FMN binding"/>
    <property type="evidence" value="ECO:0007669"/>
    <property type="project" value="InterPro"/>
</dbReference>
<evidence type="ECO:0000256" key="4">
    <source>
        <dbReference type="ARBA" id="ARBA00022643"/>
    </source>
</evidence>
<reference evidence="8" key="1">
    <citation type="journal article" date="2014" name="Front. Microbiol.">
        <title>High frequency of phylogenetically diverse reductive dehalogenase-homologous genes in deep subseafloor sedimentary metagenomes.</title>
        <authorList>
            <person name="Kawai M."/>
            <person name="Futagami T."/>
            <person name="Toyoda A."/>
            <person name="Takaki Y."/>
            <person name="Nishi S."/>
            <person name="Hori S."/>
            <person name="Arai W."/>
            <person name="Tsubouchi T."/>
            <person name="Morono Y."/>
            <person name="Uchiyama I."/>
            <person name="Ito T."/>
            <person name="Fujiyama A."/>
            <person name="Inagaki F."/>
            <person name="Takami H."/>
        </authorList>
    </citation>
    <scope>NUCLEOTIDE SEQUENCE</scope>
    <source>
        <strain evidence="8">Expedition CK06-06</strain>
    </source>
</reference>
<feature type="region of interest" description="Disordered" evidence="6">
    <location>
        <begin position="1"/>
        <end position="24"/>
    </location>
</feature>
<protein>
    <recommendedName>
        <fullName evidence="7">FMN-binding domain-containing protein</fullName>
    </recommendedName>
</protein>
<dbReference type="Pfam" id="PF04205">
    <property type="entry name" value="FMN_bind"/>
    <property type="match status" value="1"/>
</dbReference>
<dbReference type="GO" id="GO:0005886">
    <property type="term" value="C:plasma membrane"/>
    <property type="evidence" value="ECO:0007669"/>
    <property type="project" value="InterPro"/>
</dbReference>
<dbReference type="PANTHER" id="PTHR36118">
    <property type="entry name" value="ION-TRANSLOCATING OXIDOREDUCTASE COMPLEX SUBUNIT G"/>
    <property type="match status" value="1"/>
</dbReference>
<comment type="caution">
    <text evidence="8">The sequence shown here is derived from an EMBL/GenBank/DDBJ whole genome shotgun (WGS) entry which is preliminary data.</text>
</comment>
<keyword evidence="5" id="KW-0249">Electron transport</keyword>
<organism evidence="8">
    <name type="scientific">marine sediment metagenome</name>
    <dbReference type="NCBI Taxonomy" id="412755"/>
    <lineage>
        <taxon>unclassified sequences</taxon>
        <taxon>metagenomes</taxon>
        <taxon>ecological metagenomes</taxon>
    </lineage>
</organism>
<keyword evidence="1" id="KW-0813">Transport</keyword>
<keyword evidence="3" id="KW-0285">Flavoprotein</keyword>
<dbReference type="GO" id="GO:0009055">
    <property type="term" value="F:electron transfer activity"/>
    <property type="evidence" value="ECO:0007669"/>
    <property type="project" value="InterPro"/>
</dbReference>
<evidence type="ECO:0000256" key="1">
    <source>
        <dbReference type="ARBA" id="ARBA00022448"/>
    </source>
</evidence>
<dbReference type="EMBL" id="BARW01008901">
    <property type="protein sequence ID" value="GAI74042.1"/>
    <property type="molecule type" value="Genomic_DNA"/>
</dbReference>
<sequence>PVSSGNIEGMEVLSHTETPGLGNKITEEPFTEQFLGLGVDGIALSRDGGEIDAITGATISSRAVTSAVQERMFEIIEILSGEG</sequence>
<dbReference type="AlphaFoldDB" id="X1QZU2"/>
<evidence type="ECO:0000256" key="3">
    <source>
        <dbReference type="ARBA" id="ARBA00022630"/>
    </source>
</evidence>
<feature type="non-terminal residue" evidence="8">
    <location>
        <position position="1"/>
    </location>
</feature>
<dbReference type="InterPro" id="IPR007329">
    <property type="entry name" value="FMN-bd"/>
</dbReference>
<dbReference type="InterPro" id="IPR010209">
    <property type="entry name" value="Ion_transpt_RnfG/RsxG"/>
</dbReference>
<evidence type="ECO:0000259" key="7">
    <source>
        <dbReference type="SMART" id="SM00900"/>
    </source>
</evidence>